<feature type="region of interest" description="Disordered" evidence="1">
    <location>
        <begin position="25"/>
        <end position="50"/>
    </location>
</feature>
<dbReference type="Proteomes" id="UP000305546">
    <property type="component" value="Unassembled WGS sequence"/>
</dbReference>
<sequence>MREPTTGTAGRNGLTAAERAAVGKAARSVVPRSRHAEFARDPKAPPPLALLAGQDEHRVPELLPIRYERMALSPFSYFRGAALPMASDLVGTPRTGLTVQACGDAHLSNFGLFASPERRLVFDINDFDETLPGPWEWDVKRLAASLEIAGRDNGYPRKRRHEIVTAAVAEYRRAMREFSRWTVLRVWYAHADVETVESTYAGRFSAARRRKLSRTTEKARARDHLGALRKFTRIADGVPRIASDPPLIVRVEELGVRKERAVQLIDELQGVVAAYRETLEPDRRLLLDRYRMADFARKVVGVGSVGTRCWMLLLLGKDDQDPLFLQAKEAGPSVLEDYLGPSEFGNCGQRVVVGQRLMQAVSDIFLGWVRVTGLDGRTRDFYLRQLRDWKGSADIDTMEPAGMLVYGRLCGWTLARAHARTGDAIAIGSYLGSGTSFDAAIGEFARVYADQNERDHAALLDSVRAGGR</sequence>
<proteinExistence type="predicted"/>
<evidence type="ECO:0000313" key="2">
    <source>
        <dbReference type="EMBL" id="TNC29263.1"/>
    </source>
</evidence>
<dbReference type="EMBL" id="VDFW01000002">
    <property type="protein sequence ID" value="TNC29263.1"/>
    <property type="molecule type" value="Genomic_DNA"/>
</dbReference>
<keyword evidence="3" id="KW-1185">Reference proteome</keyword>
<dbReference type="AlphaFoldDB" id="A0A5C4M8T4"/>
<feature type="compositionally biased region" description="Basic and acidic residues" evidence="1">
    <location>
        <begin position="34"/>
        <end position="43"/>
    </location>
</feature>
<dbReference type="PANTHER" id="PTHR39441:SF1">
    <property type="entry name" value="DUF2252 DOMAIN-CONTAINING PROTEIN"/>
    <property type="match status" value="1"/>
</dbReference>
<comment type="caution">
    <text evidence="2">The sequence shown here is derived from an EMBL/GenBank/DDBJ whole genome shotgun (WGS) entry which is preliminary data.</text>
</comment>
<protein>
    <submittedName>
        <fullName evidence="2">DUF2252 domain-containing protein</fullName>
    </submittedName>
</protein>
<gene>
    <name evidence="2" type="ORF">FG385_03290</name>
</gene>
<reference evidence="2 3" key="1">
    <citation type="submission" date="2019-06" db="EMBL/GenBank/DDBJ databases">
        <title>Amycolatopsis alkalitolerans sp. nov., isolated from Gastrodia elata Blume.</title>
        <authorList>
            <person name="Narsing Rao M.P."/>
            <person name="Li W.J."/>
        </authorList>
    </citation>
    <scope>NUCLEOTIDE SEQUENCE [LARGE SCALE GENOMIC DNA]</scope>
    <source>
        <strain evidence="2 3">SYSUP0005</strain>
    </source>
</reference>
<name>A0A5C4M8T4_9PSEU</name>
<feature type="region of interest" description="Disordered" evidence="1">
    <location>
        <begin position="1"/>
        <end position="20"/>
    </location>
</feature>
<accession>A0A5C4M8T4</accession>
<evidence type="ECO:0000313" key="3">
    <source>
        <dbReference type="Proteomes" id="UP000305546"/>
    </source>
</evidence>
<evidence type="ECO:0000256" key="1">
    <source>
        <dbReference type="SAM" id="MobiDB-lite"/>
    </source>
</evidence>
<dbReference type="InterPro" id="IPR018721">
    <property type="entry name" value="DUF2252"/>
</dbReference>
<dbReference type="PANTHER" id="PTHR39441">
    <property type="entry name" value="DUF2252 DOMAIN-CONTAINING PROTEIN"/>
    <property type="match status" value="1"/>
</dbReference>
<organism evidence="2 3">
    <name type="scientific">Amycolatopsis alkalitolerans</name>
    <dbReference type="NCBI Taxonomy" id="2547244"/>
    <lineage>
        <taxon>Bacteria</taxon>
        <taxon>Bacillati</taxon>
        <taxon>Actinomycetota</taxon>
        <taxon>Actinomycetes</taxon>
        <taxon>Pseudonocardiales</taxon>
        <taxon>Pseudonocardiaceae</taxon>
        <taxon>Amycolatopsis</taxon>
    </lineage>
</organism>
<dbReference type="Pfam" id="PF10009">
    <property type="entry name" value="DUF2252"/>
    <property type="match status" value="1"/>
</dbReference>
<dbReference type="OrthoDB" id="1491115at2"/>